<proteinExistence type="predicted"/>
<keyword evidence="2" id="KW-1185">Reference proteome</keyword>
<evidence type="ECO:0000313" key="1">
    <source>
        <dbReference type="EMBL" id="ADI03429.1"/>
    </source>
</evidence>
<protein>
    <submittedName>
        <fullName evidence="1">Uncharacterized protein</fullName>
    </submittedName>
</protein>
<dbReference type="AlphaFoldDB" id="D7BWS3"/>
<dbReference type="HOGENOM" id="CLU_3222433_0_0_11"/>
<reference evidence="1 2" key="1">
    <citation type="journal article" date="2010" name="J. Bacteriol.">
        <title>Genome sequence of the milbemycin-producing bacterium Streptomyces bingchenggensis.</title>
        <authorList>
            <person name="Wang X.J."/>
            <person name="Yan Y.J."/>
            <person name="Zhang B."/>
            <person name="An J."/>
            <person name="Wang J.J."/>
            <person name="Tian J."/>
            <person name="Jiang L."/>
            <person name="Chen Y.H."/>
            <person name="Huang S.X."/>
            <person name="Yin M."/>
            <person name="Zhang J."/>
            <person name="Gao A.L."/>
            <person name="Liu C.X."/>
            <person name="Zhu Z.X."/>
            <person name="Xiang W.S."/>
        </authorList>
    </citation>
    <scope>NUCLEOTIDE SEQUENCE [LARGE SCALE GENOMIC DNA]</scope>
    <source>
        <strain evidence="1 2">BCW-1</strain>
    </source>
</reference>
<accession>D7BWS3</accession>
<sequence>MTARTALSWSIASLDTVIADVWSMPGIPLMTVVCTGTEATATVS</sequence>
<gene>
    <name evidence="1" type="ordered locus">SBI_00308</name>
</gene>
<evidence type="ECO:0000313" key="2">
    <source>
        <dbReference type="Proteomes" id="UP000000377"/>
    </source>
</evidence>
<dbReference type="Proteomes" id="UP000000377">
    <property type="component" value="Chromosome"/>
</dbReference>
<dbReference type="EMBL" id="CP002047">
    <property type="protein sequence ID" value="ADI03429.1"/>
    <property type="molecule type" value="Genomic_DNA"/>
</dbReference>
<organism evidence="1 2">
    <name type="scientific">Streptomyces bingchenggensis (strain BCW-1)</name>
    <dbReference type="NCBI Taxonomy" id="749414"/>
    <lineage>
        <taxon>Bacteria</taxon>
        <taxon>Bacillati</taxon>
        <taxon>Actinomycetota</taxon>
        <taxon>Actinomycetes</taxon>
        <taxon>Kitasatosporales</taxon>
        <taxon>Streptomycetaceae</taxon>
        <taxon>Streptomyces</taxon>
    </lineage>
</organism>
<dbReference type="KEGG" id="sbh:SBI_00308"/>
<name>D7BWS3_STRBB</name>